<feature type="region of interest" description="Disordered" evidence="1">
    <location>
        <begin position="139"/>
        <end position="178"/>
    </location>
</feature>
<keyword evidence="2" id="KW-0812">Transmembrane</keyword>
<feature type="transmembrane region" description="Helical" evidence="2">
    <location>
        <begin position="89"/>
        <end position="107"/>
    </location>
</feature>
<evidence type="ECO:0000313" key="4">
    <source>
        <dbReference type="Proteomes" id="UP000070107"/>
    </source>
</evidence>
<comment type="caution">
    <text evidence="3">The sequence shown here is derived from an EMBL/GenBank/DDBJ whole genome shotgun (WGS) entry which is preliminary data.</text>
</comment>
<evidence type="ECO:0000256" key="1">
    <source>
        <dbReference type="SAM" id="MobiDB-lite"/>
    </source>
</evidence>
<feature type="transmembrane region" description="Helical" evidence="2">
    <location>
        <begin position="66"/>
        <end position="83"/>
    </location>
</feature>
<dbReference type="Proteomes" id="UP000070107">
    <property type="component" value="Unassembled WGS sequence"/>
</dbReference>
<name>A0A135I1B9_9HYPH</name>
<dbReference type="Pfam" id="PF10947">
    <property type="entry name" value="DUF2628"/>
    <property type="match status" value="1"/>
</dbReference>
<organism evidence="3 4">
    <name type="scientific">Paramesorhizobium deserti</name>
    <dbReference type="NCBI Taxonomy" id="1494590"/>
    <lineage>
        <taxon>Bacteria</taxon>
        <taxon>Pseudomonadati</taxon>
        <taxon>Pseudomonadota</taxon>
        <taxon>Alphaproteobacteria</taxon>
        <taxon>Hyphomicrobiales</taxon>
        <taxon>Phyllobacteriaceae</taxon>
        <taxon>Paramesorhizobium</taxon>
    </lineage>
</organism>
<evidence type="ECO:0000313" key="3">
    <source>
        <dbReference type="EMBL" id="KXF79235.1"/>
    </source>
</evidence>
<feature type="transmembrane region" description="Helical" evidence="2">
    <location>
        <begin position="39"/>
        <end position="59"/>
    </location>
</feature>
<keyword evidence="2" id="KW-0472">Membrane</keyword>
<accession>A0A135I1B9</accession>
<dbReference type="AlphaFoldDB" id="A0A135I1B9"/>
<keyword evidence="4" id="KW-1185">Reference proteome</keyword>
<reference evidence="3 4" key="1">
    <citation type="submission" date="2015-11" db="EMBL/GenBank/DDBJ databases">
        <title>Draft genome sequence of Paramesorhizobium deserti A-3-E, a strain highly resistant to diverse beta-lactam antibiotics.</title>
        <authorList>
            <person name="Lv R."/>
            <person name="Yang X."/>
            <person name="Fang N."/>
            <person name="Guo J."/>
            <person name="Luo X."/>
            <person name="Peng F."/>
            <person name="Yang R."/>
            <person name="Cui Y."/>
            <person name="Fang C."/>
            <person name="Song Y."/>
        </authorList>
    </citation>
    <scope>NUCLEOTIDE SEQUENCE [LARGE SCALE GENOMIC DNA]</scope>
    <source>
        <strain evidence="3 4">A-3-E</strain>
    </source>
</reference>
<feature type="compositionally biased region" description="Low complexity" evidence="1">
    <location>
        <begin position="145"/>
        <end position="162"/>
    </location>
</feature>
<evidence type="ECO:0000256" key="2">
    <source>
        <dbReference type="SAM" id="Phobius"/>
    </source>
</evidence>
<proteinExistence type="predicted"/>
<protein>
    <recommendedName>
        <fullName evidence="5">DUF2628 domain-containing protein</fullName>
    </recommendedName>
</protein>
<dbReference type="STRING" id="1494590.ATN84_05800"/>
<gene>
    <name evidence="3" type="ORF">ATN84_05800</name>
</gene>
<sequence length="178" mass="19333">METGFRTKILLIKGNLIMASFVIMEPPAKAGKNVAEGTLFIRDGFALLAFFVPFIWLLFHRLWFEAILVVAAAVALGMAGEYWNQGGTVAVLSLLVSILVALEGNNWRIARFRRRGYAEKGVIEAADRSEAEIRYFAGGNSSDDAPTTAPAPQKAPPARFAPSRPGGTLGLVGYPREH</sequence>
<evidence type="ECO:0008006" key="5">
    <source>
        <dbReference type="Google" id="ProtNLM"/>
    </source>
</evidence>
<keyword evidence="2" id="KW-1133">Transmembrane helix</keyword>
<dbReference type="InterPro" id="IPR024399">
    <property type="entry name" value="DUF2628"/>
</dbReference>
<dbReference type="EMBL" id="LNTU01000001">
    <property type="protein sequence ID" value="KXF79235.1"/>
    <property type="molecule type" value="Genomic_DNA"/>
</dbReference>